<organism evidence="2 3">
    <name type="scientific">Methanobrevibacter arboriphilus JCM 13429 = DSM 1125</name>
    <dbReference type="NCBI Taxonomy" id="1300164"/>
    <lineage>
        <taxon>Archaea</taxon>
        <taxon>Methanobacteriati</taxon>
        <taxon>Methanobacteriota</taxon>
        <taxon>Methanomada group</taxon>
        <taxon>Methanobacteria</taxon>
        <taxon>Methanobacteriales</taxon>
        <taxon>Methanobacteriaceae</taxon>
        <taxon>Methanobrevibacter</taxon>
    </lineage>
</organism>
<dbReference type="InterPro" id="IPR036390">
    <property type="entry name" value="WH_DNA-bd_sf"/>
</dbReference>
<accession>A0A1V6N5B4</accession>
<dbReference type="EMBL" id="JXMW01000001">
    <property type="protein sequence ID" value="OQD59845.1"/>
    <property type="molecule type" value="Genomic_DNA"/>
</dbReference>
<evidence type="ECO:0000313" key="2">
    <source>
        <dbReference type="EMBL" id="OQD59845.1"/>
    </source>
</evidence>
<evidence type="ECO:0000313" key="3">
    <source>
        <dbReference type="Proteomes" id="UP000191661"/>
    </source>
</evidence>
<protein>
    <submittedName>
        <fullName evidence="2">Transcriptional regulator</fullName>
    </submittedName>
</protein>
<sequence>MKEKLDDELIELISFVQMSSYREKILFALMDKLRTPSKISKSTNIKMSHISTILKELSDKNLIKCLNPQKRQGRLYTTTDKGKKVLKYIE</sequence>
<reference evidence="2 3" key="1">
    <citation type="submission" date="2014-12" db="EMBL/GenBank/DDBJ databases">
        <title>Genome sequence of Methanobrevibacter arboriphilicus DH1, DSM1125.</title>
        <authorList>
            <person name="Poehlein A."/>
            <person name="Thauer R.K."/>
            <person name="Seedorf H."/>
            <person name="Daniel R."/>
        </authorList>
    </citation>
    <scope>NUCLEOTIDE SEQUENCE [LARGE SCALE GENOMIC DNA]</scope>
    <source>
        <strain evidence="2 3">DH1</strain>
    </source>
</reference>
<dbReference type="Pfam" id="PF14947">
    <property type="entry name" value="HTH_45"/>
    <property type="match status" value="1"/>
</dbReference>
<feature type="domain" description="ArnR1-like winged helix-turn-helix" evidence="1">
    <location>
        <begin position="25"/>
        <end position="89"/>
    </location>
</feature>
<dbReference type="InterPro" id="IPR038723">
    <property type="entry name" value="ArnR1-like_HTH"/>
</dbReference>
<dbReference type="OrthoDB" id="74749at2157"/>
<dbReference type="InterPro" id="IPR036388">
    <property type="entry name" value="WH-like_DNA-bd_sf"/>
</dbReference>
<name>A0A1V6N5B4_METAZ</name>
<dbReference type="Gene3D" id="1.10.10.10">
    <property type="entry name" value="Winged helix-like DNA-binding domain superfamily/Winged helix DNA-binding domain"/>
    <property type="match status" value="1"/>
</dbReference>
<proteinExistence type="predicted"/>
<keyword evidence="3" id="KW-1185">Reference proteome</keyword>
<dbReference type="RefSeq" id="WP_080459465.1">
    <property type="nucleotide sequence ID" value="NZ_JXMW01000001.1"/>
</dbReference>
<dbReference type="AlphaFoldDB" id="A0A1V6N5B4"/>
<dbReference type="Proteomes" id="UP000191661">
    <property type="component" value="Unassembled WGS sequence"/>
</dbReference>
<comment type="caution">
    <text evidence="2">The sequence shown here is derived from an EMBL/GenBank/DDBJ whole genome shotgun (WGS) entry which is preliminary data.</text>
</comment>
<dbReference type="SUPFAM" id="SSF46785">
    <property type="entry name" value="Winged helix' DNA-binding domain"/>
    <property type="match status" value="1"/>
</dbReference>
<gene>
    <name evidence="2" type="ORF">MBBAR_1c02530</name>
</gene>
<evidence type="ECO:0000259" key="1">
    <source>
        <dbReference type="Pfam" id="PF14947"/>
    </source>
</evidence>